<feature type="transmembrane region" description="Helical" evidence="6">
    <location>
        <begin position="135"/>
        <end position="157"/>
    </location>
</feature>
<dbReference type="PANTHER" id="PTHR43124:SF3">
    <property type="entry name" value="CHLORAMPHENICOL EFFLUX PUMP RV0191"/>
    <property type="match status" value="1"/>
</dbReference>
<keyword evidence="5 6" id="KW-0472">Membrane</keyword>
<dbReference type="PROSITE" id="PS50850">
    <property type="entry name" value="MFS"/>
    <property type="match status" value="1"/>
</dbReference>
<dbReference type="RefSeq" id="WP_345423564.1">
    <property type="nucleotide sequence ID" value="NZ_AP031496.1"/>
</dbReference>
<dbReference type="InterPro" id="IPR020846">
    <property type="entry name" value="MFS_dom"/>
</dbReference>
<dbReference type="CDD" id="cd17324">
    <property type="entry name" value="MFS_NepI_like"/>
    <property type="match status" value="1"/>
</dbReference>
<feature type="transmembrane region" description="Helical" evidence="6">
    <location>
        <begin position="51"/>
        <end position="70"/>
    </location>
</feature>
<evidence type="ECO:0000256" key="5">
    <source>
        <dbReference type="ARBA" id="ARBA00023136"/>
    </source>
</evidence>
<evidence type="ECO:0000256" key="2">
    <source>
        <dbReference type="ARBA" id="ARBA00022475"/>
    </source>
</evidence>
<feature type="transmembrane region" description="Helical" evidence="6">
    <location>
        <begin position="12"/>
        <end position="31"/>
    </location>
</feature>
<keyword evidence="3 6" id="KW-0812">Transmembrane</keyword>
<keyword evidence="2" id="KW-1003">Cell membrane</keyword>
<evidence type="ECO:0000256" key="3">
    <source>
        <dbReference type="ARBA" id="ARBA00022692"/>
    </source>
</evidence>
<feature type="transmembrane region" description="Helical" evidence="6">
    <location>
        <begin position="163"/>
        <end position="185"/>
    </location>
</feature>
<dbReference type="PANTHER" id="PTHR43124">
    <property type="entry name" value="PURINE EFFLUX PUMP PBUE"/>
    <property type="match status" value="1"/>
</dbReference>
<reference evidence="9" key="1">
    <citation type="journal article" date="2019" name="Int. J. Syst. Evol. Microbiol.">
        <title>The Global Catalogue of Microorganisms (GCM) 10K type strain sequencing project: providing services to taxonomists for standard genome sequencing and annotation.</title>
        <authorList>
            <consortium name="The Broad Institute Genomics Platform"/>
            <consortium name="The Broad Institute Genome Sequencing Center for Infectious Disease"/>
            <person name="Wu L."/>
            <person name="Ma J."/>
        </authorList>
    </citation>
    <scope>NUCLEOTIDE SEQUENCE [LARGE SCALE GENOMIC DNA]</scope>
    <source>
        <strain evidence="9">JCM 19134</strain>
    </source>
</reference>
<evidence type="ECO:0000256" key="1">
    <source>
        <dbReference type="ARBA" id="ARBA00004651"/>
    </source>
</evidence>
<evidence type="ECO:0000256" key="4">
    <source>
        <dbReference type="ARBA" id="ARBA00022989"/>
    </source>
</evidence>
<dbReference type="AlphaFoldDB" id="A0AAV3U4G2"/>
<keyword evidence="4 6" id="KW-1133">Transmembrane helix</keyword>
<comment type="caution">
    <text evidence="8">The sequence shown here is derived from an EMBL/GenBank/DDBJ whole genome shotgun (WGS) entry which is preliminary data.</text>
</comment>
<dbReference type="InterPro" id="IPR011701">
    <property type="entry name" value="MFS"/>
</dbReference>
<feature type="transmembrane region" description="Helical" evidence="6">
    <location>
        <begin position="77"/>
        <end position="95"/>
    </location>
</feature>
<feature type="transmembrane region" description="Helical" evidence="6">
    <location>
        <begin position="206"/>
        <end position="230"/>
    </location>
</feature>
<evidence type="ECO:0000259" key="7">
    <source>
        <dbReference type="PROSITE" id="PS50850"/>
    </source>
</evidence>
<dbReference type="InterPro" id="IPR036259">
    <property type="entry name" value="MFS_trans_sf"/>
</dbReference>
<gene>
    <name evidence="8" type="ORF">GCM10025791_28700</name>
</gene>
<dbReference type="InterPro" id="IPR050189">
    <property type="entry name" value="MFS_Efflux_Transporters"/>
</dbReference>
<protein>
    <submittedName>
        <fullName evidence="8">MFS transporter</fullName>
    </submittedName>
</protein>
<evidence type="ECO:0000313" key="8">
    <source>
        <dbReference type="EMBL" id="GAA4947387.1"/>
    </source>
</evidence>
<feature type="transmembrane region" description="Helical" evidence="6">
    <location>
        <begin position="101"/>
        <end position="123"/>
    </location>
</feature>
<sequence>MSAEHTSNRFIILALAVGGFAIGTTEFAAMSLVPEFSQDLGLSKPQAGHVISAYALGVVLGAPILAVLGARFTSRRLLTAFMAVFAAGNVLSALADSYITLLLSRFLAGFPHGAFFGVAALLAASLVPRHKRSQAFAMVLLGLTIATVVGVPLAATIGKWVSWRWVFAFVALLASITATCVWLLAPSNHRTGGSNILAELSALKRVQVWLSLLIGAVGFGGLFAVYTYLASTLIEVTQAQPIAIPIVFACFGIGMTAGNLLAARAGDIALLPTMAGTIVICIISLAIYPLTTGNVWALSAIVILIGAGGGLSTVLQTRLMDVAGEAQTLAAALNHAALNFANALGPWLAGWAIAFGAPLPMTGWVGCALAVCGLLLFFVSVQLEKSHPNTAAALPL</sequence>
<dbReference type="Gene3D" id="1.20.1250.20">
    <property type="entry name" value="MFS general substrate transporter like domains"/>
    <property type="match status" value="2"/>
</dbReference>
<name>A0AAV3U4G2_9ALTE</name>
<evidence type="ECO:0000313" key="9">
    <source>
        <dbReference type="Proteomes" id="UP001409585"/>
    </source>
</evidence>
<evidence type="ECO:0000256" key="6">
    <source>
        <dbReference type="SAM" id="Phobius"/>
    </source>
</evidence>
<dbReference type="Pfam" id="PF07690">
    <property type="entry name" value="MFS_1"/>
    <property type="match status" value="1"/>
</dbReference>
<accession>A0AAV3U4G2</accession>
<feature type="transmembrane region" description="Helical" evidence="6">
    <location>
        <begin position="361"/>
        <end position="379"/>
    </location>
</feature>
<dbReference type="SUPFAM" id="SSF103473">
    <property type="entry name" value="MFS general substrate transporter"/>
    <property type="match status" value="1"/>
</dbReference>
<comment type="subcellular location">
    <subcellularLocation>
        <location evidence="1">Cell membrane</location>
        <topology evidence="1">Multi-pass membrane protein</topology>
    </subcellularLocation>
</comment>
<proteinExistence type="predicted"/>
<feature type="transmembrane region" description="Helical" evidence="6">
    <location>
        <begin position="242"/>
        <end position="262"/>
    </location>
</feature>
<feature type="transmembrane region" description="Helical" evidence="6">
    <location>
        <begin position="336"/>
        <end position="355"/>
    </location>
</feature>
<keyword evidence="9" id="KW-1185">Reference proteome</keyword>
<feature type="domain" description="Major facilitator superfamily (MFS) profile" evidence="7">
    <location>
        <begin position="11"/>
        <end position="385"/>
    </location>
</feature>
<organism evidence="8 9">
    <name type="scientific">Halioxenophilus aromaticivorans</name>
    <dbReference type="NCBI Taxonomy" id="1306992"/>
    <lineage>
        <taxon>Bacteria</taxon>
        <taxon>Pseudomonadati</taxon>
        <taxon>Pseudomonadota</taxon>
        <taxon>Gammaproteobacteria</taxon>
        <taxon>Alteromonadales</taxon>
        <taxon>Alteromonadaceae</taxon>
        <taxon>Halioxenophilus</taxon>
    </lineage>
</organism>
<dbReference type="GO" id="GO:0022857">
    <property type="term" value="F:transmembrane transporter activity"/>
    <property type="evidence" value="ECO:0007669"/>
    <property type="project" value="InterPro"/>
</dbReference>
<dbReference type="EMBL" id="BAABLX010000027">
    <property type="protein sequence ID" value="GAA4947387.1"/>
    <property type="molecule type" value="Genomic_DNA"/>
</dbReference>
<dbReference type="GO" id="GO:0005886">
    <property type="term" value="C:plasma membrane"/>
    <property type="evidence" value="ECO:0007669"/>
    <property type="project" value="UniProtKB-SubCell"/>
</dbReference>
<dbReference type="Proteomes" id="UP001409585">
    <property type="component" value="Unassembled WGS sequence"/>
</dbReference>
<feature type="transmembrane region" description="Helical" evidence="6">
    <location>
        <begin position="269"/>
        <end position="290"/>
    </location>
</feature>
<feature type="transmembrane region" description="Helical" evidence="6">
    <location>
        <begin position="296"/>
        <end position="315"/>
    </location>
</feature>